<proteinExistence type="inferred from homology"/>
<evidence type="ECO:0000259" key="8">
    <source>
        <dbReference type="Pfam" id="PF01702"/>
    </source>
</evidence>
<dbReference type="InterPro" id="IPR004803">
    <property type="entry name" value="TGT"/>
</dbReference>
<dbReference type="GO" id="GO:0008479">
    <property type="term" value="F:tRNA-guanosine(34) queuine transglycosylase activity"/>
    <property type="evidence" value="ECO:0007669"/>
    <property type="project" value="UniProtKB-UniRule"/>
</dbReference>
<dbReference type="Pfam" id="PF01702">
    <property type="entry name" value="TGT"/>
    <property type="match status" value="1"/>
</dbReference>
<feature type="binding site" evidence="7">
    <location>
        <position position="305"/>
    </location>
    <ligand>
        <name>Zn(2+)</name>
        <dbReference type="ChEBI" id="CHEBI:29105"/>
    </ligand>
</feature>
<evidence type="ECO:0000256" key="2">
    <source>
        <dbReference type="ARBA" id="ARBA00022676"/>
    </source>
</evidence>
<reference evidence="9 10" key="1">
    <citation type="submission" date="2018-04" db="EMBL/GenBank/DDBJ databases">
        <title>Genomic Encyclopedia of Type Strains, Phase III (KMG-III): the genomes of soil and plant-associated and newly described type strains.</title>
        <authorList>
            <person name="Whitman W."/>
        </authorList>
    </citation>
    <scope>NUCLEOTIDE SEQUENCE [LARGE SCALE GENOMIC DNA]</scope>
    <source>
        <strain evidence="9 10">KA25</strain>
    </source>
</reference>
<comment type="caution">
    <text evidence="9">The sequence shown here is derived from an EMBL/GenBank/DDBJ whole genome shotgun (WGS) entry which is preliminary data.</text>
</comment>
<comment type="caution">
    <text evidence="7">Lacks conserved residue(s) required for the propagation of feature annotation.</text>
</comment>
<keyword evidence="7" id="KW-0862">Zinc</keyword>
<evidence type="ECO:0000313" key="10">
    <source>
        <dbReference type="Proteomes" id="UP000244060"/>
    </source>
</evidence>
<comment type="pathway">
    <text evidence="1 7">tRNA modification; tRNA-queuosine biosynthesis.</text>
</comment>
<evidence type="ECO:0000313" key="9">
    <source>
        <dbReference type="EMBL" id="PTR18966.1"/>
    </source>
</evidence>
<evidence type="ECO:0000256" key="3">
    <source>
        <dbReference type="ARBA" id="ARBA00022679"/>
    </source>
</evidence>
<dbReference type="EC" id="2.4.2.29" evidence="7"/>
<dbReference type="SUPFAM" id="SSF51713">
    <property type="entry name" value="tRNA-guanine transglycosylase"/>
    <property type="match status" value="1"/>
</dbReference>
<protein>
    <recommendedName>
        <fullName evidence="7">Queuine tRNA-ribosyltransferase</fullName>
        <ecNumber evidence="7">2.4.2.29</ecNumber>
    </recommendedName>
    <alternativeName>
        <fullName evidence="7">Guanine insertion enzyme</fullName>
    </alternativeName>
    <alternativeName>
        <fullName evidence="7">tRNA-guanine transglycosylase</fullName>
    </alternativeName>
</protein>
<organism evidence="9 10">
    <name type="scientific">Cereibacter azotoformans</name>
    <dbReference type="NCBI Taxonomy" id="43057"/>
    <lineage>
        <taxon>Bacteria</taxon>
        <taxon>Pseudomonadati</taxon>
        <taxon>Pseudomonadota</taxon>
        <taxon>Alphaproteobacteria</taxon>
        <taxon>Rhodobacterales</taxon>
        <taxon>Paracoccaceae</taxon>
        <taxon>Cereibacter</taxon>
    </lineage>
</organism>
<dbReference type="InterPro" id="IPR050076">
    <property type="entry name" value="ArchSynthase1/Queuine_TRR"/>
</dbReference>
<dbReference type="PANTHER" id="PTHR46499:SF1">
    <property type="entry name" value="QUEUINE TRNA-RIBOSYLTRANSFERASE"/>
    <property type="match status" value="1"/>
</dbReference>
<dbReference type="Gene3D" id="3.20.20.105">
    <property type="entry name" value="Queuine tRNA-ribosyltransferase-like"/>
    <property type="match status" value="1"/>
</dbReference>
<feature type="binding site" evidence="7">
    <location>
        <position position="190"/>
    </location>
    <ligand>
        <name>substrate</name>
    </ligand>
</feature>
<comment type="similarity">
    <text evidence="7">Belongs to the queuine tRNA-ribosyltransferase family.</text>
</comment>
<dbReference type="InterPro" id="IPR002616">
    <property type="entry name" value="tRNA_ribo_trans-like"/>
</dbReference>
<keyword evidence="3 7" id="KW-0808">Transferase</keyword>
<keyword evidence="5 7" id="KW-0671">Queuosine biosynthesis</keyword>
<comment type="catalytic activity">
    <reaction evidence="6 7">
        <text>7-aminomethyl-7-carbaguanine + guanosine(34) in tRNA = 7-aminomethyl-7-carbaguanosine(34) in tRNA + guanine</text>
        <dbReference type="Rhea" id="RHEA:24104"/>
        <dbReference type="Rhea" id="RHEA-COMP:10341"/>
        <dbReference type="Rhea" id="RHEA-COMP:10342"/>
        <dbReference type="ChEBI" id="CHEBI:16235"/>
        <dbReference type="ChEBI" id="CHEBI:58703"/>
        <dbReference type="ChEBI" id="CHEBI:74269"/>
        <dbReference type="ChEBI" id="CHEBI:82833"/>
        <dbReference type="EC" id="2.4.2.29"/>
    </reaction>
</comment>
<feature type="active site" description="Proton acceptor" evidence="7">
    <location>
        <position position="93"/>
    </location>
</feature>
<feature type="binding site" evidence="7">
    <location>
        <position position="336"/>
    </location>
    <ligand>
        <name>Zn(2+)</name>
        <dbReference type="ChEBI" id="CHEBI:29105"/>
    </ligand>
</feature>
<dbReference type="NCBIfam" id="TIGR00449">
    <property type="entry name" value="tgt_general"/>
    <property type="match status" value="1"/>
</dbReference>
<dbReference type="FunFam" id="3.20.20.105:FF:000001">
    <property type="entry name" value="Queuine tRNA-ribosyltransferase"/>
    <property type="match status" value="1"/>
</dbReference>
<feature type="binding site" evidence="7">
    <location>
        <position position="307"/>
    </location>
    <ligand>
        <name>Zn(2+)</name>
        <dbReference type="ChEBI" id="CHEBI:29105"/>
    </ligand>
</feature>
<evidence type="ECO:0000256" key="1">
    <source>
        <dbReference type="ARBA" id="ARBA00004691"/>
    </source>
</evidence>
<dbReference type="RefSeq" id="WP_101340434.1">
    <property type="nucleotide sequence ID" value="NZ_CP090021.1"/>
</dbReference>
<feature type="region of interest" description="RNA binding" evidence="7">
    <location>
        <begin position="248"/>
        <end position="254"/>
    </location>
</feature>
<comment type="function">
    <text evidence="7">Catalyzes the base-exchange of a guanine (G) residue with the queuine precursor 7-aminomethyl-7-deazaguanine (PreQ1) at position 34 (anticodon wobble position) in tRNAs with GU(N) anticodons (tRNA-Asp, -Asn, -His and -Tyr). Catalysis occurs through a double-displacement mechanism. The nucleophile active site attacks the C1' of nucleotide 34 to detach the guanine base from the RNA, forming a covalent enzyme-RNA intermediate. The proton acceptor active site deprotonates the incoming PreQ1, allowing a nucleophilic attack on the C1' of the ribose to form the product. After dissociation, two additional enzymatic reactions on the tRNA convert PreQ1 to queuine (Q), resulting in the hypermodified nucleoside queuosine (7-(((4,5-cis-dihydroxy-2-cyclopenten-1-yl)amino)methyl)-7-deazaguanosine).</text>
</comment>
<keyword evidence="7" id="KW-0479">Metal-binding</keyword>
<dbReference type="InterPro" id="IPR036511">
    <property type="entry name" value="TGT-like_sf"/>
</dbReference>
<dbReference type="OrthoDB" id="9805417at2"/>
<feature type="binding site" evidence="7">
    <location>
        <position position="147"/>
    </location>
    <ligand>
        <name>substrate</name>
    </ligand>
</feature>
<dbReference type="PANTHER" id="PTHR46499">
    <property type="entry name" value="QUEUINE TRNA-RIBOSYLTRANSFERASE"/>
    <property type="match status" value="1"/>
</dbReference>
<dbReference type="AlphaFoldDB" id="A0A2T5K968"/>
<name>A0A2T5K968_9RHOB</name>
<dbReference type="GO" id="GO:0046872">
    <property type="term" value="F:metal ion binding"/>
    <property type="evidence" value="ECO:0007669"/>
    <property type="project" value="UniProtKB-KW"/>
</dbReference>
<dbReference type="EMBL" id="QAOT01000006">
    <property type="protein sequence ID" value="PTR18966.1"/>
    <property type="molecule type" value="Genomic_DNA"/>
</dbReference>
<feature type="active site" description="Nucleophile" evidence="7">
    <location>
        <position position="267"/>
    </location>
</feature>
<dbReference type="GO" id="GO:0005829">
    <property type="term" value="C:cytosol"/>
    <property type="evidence" value="ECO:0007669"/>
    <property type="project" value="TreeGrafter"/>
</dbReference>
<feature type="binding site" evidence="7">
    <location>
        <position position="217"/>
    </location>
    <ligand>
        <name>substrate</name>
    </ligand>
</feature>
<comment type="cofactor">
    <cofactor evidence="7">
        <name>Zn(2+)</name>
        <dbReference type="ChEBI" id="CHEBI:29105"/>
    </cofactor>
    <text evidence="7">Binds 1 zinc ion per subunit.</text>
</comment>
<comment type="subunit">
    <text evidence="7">Homodimer. Within each dimer, one monomer is responsible for RNA recognition and catalysis, while the other monomer binds to the replacement base PreQ1.</text>
</comment>
<sequence>MTQRFSFELTATDGGARTGVISTPRGEIRTPAFMPVGTAGTVKAMLPESVRATGADILLGNTYHLMLRPTAERVARLGGLHRFMNWERPILTDSGGFQVMSLADLRKLTEEGVTFRSHIDGSKHHLSPERSMEIQRLLGSDIVMAFDECPALPASEAAVATSMRLSMRWAERSRDAFGDRPGHALFGIMQGGVTRELREESAEALTAIGFEGYAIGGLAVGEGQEAMFGVLDYAPGFLPEDRPRYLMGVGKPDDIVGAVERGVDMMDCVLPSRSGRTGQAWTRRGQVNIKNARHMDDPRPLDEACTCPCCRTYSRAYLHHVFRAQEIIASMLLTWHNLHYYQDLMQGLRAAISDGRLAAFVAQFHAQRAEGDIEPL</sequence>
<dbReference type="NCBIfam" id="TIGR00430">
    <property type="entry name" value="Q_tRNA_tgt"/>
    <property type="match status" value="1"/>
</dbReference>
<dbReference type="GO" id="GO:0008616">
    <property type="term" value="P:tRNA queuosine(34) biosynthetic process"/>
    <property type="evidence" value="ECO:0007669"/>
    <property type="project" value="UniProtKB-UniRule"/>
</dbReference>
<dbReference type="HAMAP" id="MF_00168">
    <property type="entry name" value="Q_tRNA_Tgt"/>
    <property type="match status" value="1"/>
</dbReference>
<feature type="domain" description="tRNA-guanine(15) transglycosylase-like" evidence="8">
    <location>
        <begin position="15"/>
        <end position="369"/>
    </location>
</feature>
<evidence type="ECO:0000256" key="4">
    <source>
        <dbReference type="ARBA" id="ARBA00022694"/>
    </source>
</evidence>
<keyword evidence="10" id="KW-1185">Reference proteome</keyword>
<dbReference type="UniPathway" id="UPA00392"/>
<feature type="binding site" evidence="7">
    <location>
        <position position="310"/>
    </location>
    <ligand>
        <name>Zn(2+)</name>
        <dbReference type="ChEBI" id="CHEBI:29105"/>
    </ligand>
</feature>
<keyword evidence="2 7" id="KW-0328">Glycosyltransferase</keyword>
<evidence type="ECO:0000256" key="5">
    <source>
        <dbReference type="ARBA" id="ARBA00022785"/>
    </source>
</evidence>
<accession>A0A2T5K968</accession>
<feature type="binding site" evidence="7">
    <location>
        <begin position="93"/>
        <end position="97"/>
    </location>
    <ligand>
        <name>substrate</name>
    </ligand>
</feature>
<evidence type="ECO:0000256" key="6">
    <source>
        <dbReference type="ARBA" id="ARBA00050112"/>
    </source>
</evidence>
<gene>
    <name evidence="7" type="primary">tgt</name>
    <name evidence="9" type="ORF">C8J28_106114</name>
</gene>
<keyword evidence="4 7" id="KW-0819">tRNA processing</keyword>
<dbReference type="Proteomes" id="UP000244060">
    <property type="component" value="Unassembled WGS sequence"/>
</dbReference>
<evidence type="ECO:0000256" key="7">
    <source>
        <dbReference type="HAMAP-Rule" id="MF_00168"/>
    </source>
</evidence>